<organism evidence="2 3">
    <name type="scientific">Cymbomonas tetramitiformis</name>
    <dbReference type="NCBI Taxonomy" id="36881"/>
    <lineage>
        <taxon>Eukaryota</taxon>
        <taxon>Viridiplantae</taxon>
        <taxon>Chlorophyta</taxon>
        <taxon>Pyramimonadophyceae</taxon>
        <taxon>Pyramimonadales</taxon>
        <taxon>Pyramimonadaceae</taxon>
        <taxon>Cymbomonas</taxon>
    </lineage>
</organism>
<comment type="caution">
    <text evidence="2">The sequence shown here is derived from an EMBL/GenBank/DDBJ whole genome shotgun (WGS) entry which is preliminary data.</text>
</comment>
<evidence type="ECO:0000256" key="1">
    <source>
        <dbReference type="SAM" id="MobiDB-lite"/>
    </source>
</evidence>
<evidence type="ECO:0000313" key="2">
    <source>
        <dbReference type="EMBL" id="KAK3236828.1"/>
    </source>
</evidence>
<accession>A0AAE0EQ67</accession>
<dbReference type="AlphaFoldDB" id="A0AAE0EQ67"/>
<feature type="region of interest" description="Disordered" evidence="1">
    <location>
        <begin position="53"/>
        <end position="79"/>
    </location>
</feature>
<keyword evidence="3" id="KW-1185">Reference proteome</keyword>
<feature type="compositionally biased region" description="Acidic residues" evidence="1">
    <location>
        <begin position="53"/>
        <end position="64"/>
    </location>
</feature>
<dbReference type="Proteomes" id="UP001190700">
    <property type="component" value="Unassembled WGS sequence"/>
</dbReference>
<proteinExistence type="predicted"/>
<reference evidence="2 3" key="1">
    <citation type="journal article" date="2015" name="Genome Biol. Evol.">
        <title>Comparative Genomics of a Bacterivorous Green Alga Reveals Evolutionary Causalities and Consequences of Phago-Mixotrophic Mode of Nutrition.</title>
        <authorList>
            <person name="Burns J.A."/>
            <person name="Paasch A."/>
            <person name="Narechania A."/>
            <person name="Kim E."/>
        </authorList>
    </citation>
    <scope>NUCLEOTIDE SEQUENCE [LARGE SCALE GENOMIC DNA]</scope>
    <source>
        <strain evidence="2 3">PLY_AMNH</strain>
    </source>
</reference>
<dbReference type="PROSITE" id="PS51257">
    <property type="entry name" value="PROKAR_LIPOPROTEIN"/>
    <property type="match status" value="1"/>
</dbReference>
<gene>
    <name evidence="2" type="ORF">CYMTET_53057</name>
</gene>
<name>A0AAE0EQ67_9CHLO</name>
<evidence type="ECO:0000313" key="3">
    <source>
        <dbReference type="Proteomes" id="UP001190700"/>
    </source>
</evidence>
<dbReference type="EMBL" id="LGRX02034827">
    <property type="protein sequence ID" value="KAK3236828.1"/>
    <property type="molecule type" value="Genomic_DNA"/>
</dbReference>
<protein>
    <submittedName>
        <fullName evidence="2">Uncharacterized protein</fullName>
    </submittedName>
</protein>
<sequence>MRQRILQQLGREDYVTFCSYEAPMNNTNNWACGCAVDDLEMCRPFPRLRPWADDDADEDCGDDGCEPKEQGSRSAGKGRLDSLKARSWNGVALWDALKERKDNKCPDGWH</sequence>